<dbReference type="RefSeq" id="WP_154561661.1">
    <property type="nucleotide sequence ID" value="NZ_VOSW01000036.1"/>
</dbReference>
<dbReference type="InterPro" id="IPR017927">
    <property type="entry name" value="FAD-bd_FR_type"/>
</dbReference>
<dbReference type="Pfam" id="PF00970">
    <property type="entry name" value="FAD_binding_6"/>
    <property type="match status" value="1"/>
</dbReference>
<dbReference type="InterPro" id="IPR008333">
    <property type="entry name" value="Cbr1-like_FAD-bd_dom"/>
</dbReference>
<dbReference type="PROSITE" id="PS51085">
    <property type="entry name" value="2FE2S_FER_2"/>
    <property type="match status" value="1"/>
</dbReference>
<dbReference type="InterPro" id="IPR039261">
    <property type="entry name" value="FNR_nucleotide-bd"/>
</dbReference>
<organism evidence="6 7">
    <name type="scientific">Paraburkholderia madseniana</name>
    <dbReference type="NCBI Taxonomy" id="2599607"/>
    <lineage>
        <taxon>Bacteria</taxon>
        <taxon>Pseudomonadati</taxon>
        <taxon>Pseudomonadota</taxon>
        <taxon>Betaproteobacteria</taxon>
        <taxon>Burkholderiales</taxon>
        <taxon>Burkholderiaceae</taxon>
        <taxon>Paraburkholderia</taxon>
    </lineage>
</organism>
<comment type="cofactor">
    <cofactor evidence="1">
        <name>FAD</name>
        <dbReference type="ChEBI" id="CHEBI:57692"/>
    </cofactor>
</comment>
<evidence type="ECO:0000313" key="7">
    <source>
        <dbReference type="Proteomes" id="UP000463700"/>
    </source>
</evidence>
<dbReference type="InterPro" id="IPR001709">
    <property type="entry name" value="Flavoprot_Pyr_Nucl_cyt_Rdtase"/>
</dbReference>
<dbReference type="CDD" id="cd00207">
    <property type="entry name" value="fer2"/>
    <property type="match status" value="1"/>
</dbReference>
<dbReference type="PROSITE" id="PS00197">
    <property type="entry name" value="2FE2S_FER_1"/>
    <property type="match status" value="1"/>
</dbReference>
<dbReference type="Pfam" id="PF00111">
    <property type="entry name" value="Fer2"/>
    <property type="match status" value="1"/>
</dbReference>
<keyword evidence="2" id="KW-0411">Iron-sulfur</keyword>
<keyword evidence="2" id="KW-0001">2Fe-2S</keyword>
<dbReference type="Gene3D" id="3.10.20.30">
    <property type="match status" value="1"/>
</dbReference>
<evidence type="ECO:0000256" key="3">
    <source>
        <dbReference type="ARBA" id="ARBA00034078"/>
    </source>
</evidence>
<dbReference type="InterPro" id="IPR017938">
    <property type="entry name" value="Riboflavin_synthase-like_b-brl"/>
</dbReference>
<name>A0A6N6WC12_9BURK</name>
<dbReference type="InterPro" id="IPR036010">
    <property type="entry name" value="2Fe-2S_ferredoxin-like_sf"/>
</dbReference>
<evidence type="ECO:0000259" key="5">
    <source>
        <dbReference type="PROSITE" id="PS51384"/>
    </source>
</evidence>
<dbReference type="SUPFAM" id="SSF52343">
    <property type="entry name" value="Ferredoxin reductase-like, C-terminal NADP-linked domain"/>
    <property type="match status" value="1"/>
</dbReference>
<feature type="domain" description="FAD-binding FR-type" evidence="5">
    <location>
        <begin position="113"/>
        <end position="214"/>
    </location>
</feature>
<dbReference type="PRINTS" id="PR00371">
    <property type="entry name" value="FPNCR"/>
</dbReference>
<dbReference type="InterPro" id="IPR001041">
    <property type="entry name" value="2Fe-2S_ferredoxin-type"/>
</dbReference>
<dbReference type="PROSITE" id="PS51384">
    <property type="entry name" value="FAD_FR"/>
    <property type="match status" value="1"/>
</dbReference>
<dbReference type="OrthoDB" id="9806195at2"/>
<keyword evidence="2" id="KW-0408">Iron</keyword>
<dbReference type="SUPFAM" id="SSF63380">
    <property type="entry name" value="Riboflavin synthase domain-like"/>
    <property type="match status" value="1"/>
</dbReference>
<dbReference type="PANTHER" id="PTHR47354:SF5">
    <property type="entry name" value="PROTEIN RFBI"/>
    <property type="match status" value="1"/>
</dbReference>
<dbReference type="InterPro" id="IPR001433">
    <property type="entry name" value="OxRdtase_FAD/NAD-bd"/>
</dbReference>
<dbReference type="SUPFAM" id="SSF54292">
    <property type="entry name" value="2Fe-2S ferredoxin-like"/>
    <property type="match status" value="1"/>
</dbReference>
<proteinExistence type="predicted"/>
<dbReference type="InterPro" id="IPR006058">
    <property type="entry name" value="2Fe2S_fd_BS"/>
</dbReference>
<evidence type="ECO:0000313" key="6">
    <source>
        <dbReference type="EMBL" id="KAE8758192.1"/>
    </source>
</evidence>
<dbReference type="PANTHER" id="PTHR47354">
    <property type="entry name" value="NADH OXIDOREDUCTASE HCR"/>
    <property type="match status" value="1"/>
</dbReference>
<dbReference type="Gene3D" id="3.40.50.80">
    <property type="entry name" value="Nucleotide-binding domain of ferredoxin-NADP reductase (FNR) module"/>
    <property type="match status" value="1"/>
</dbReference>
<evidence type="ECO:0000259" key="4">
    <source>
        <dbReference type="PROSITE" id="PS51085"/>
    </source>
</evidence>
<dbReference type="EMBL" id="VOSW01000036">
    <property type="protein sequence ID" value="KAE8758192.1"/>
    <property type="molecule type" value="Genomic_DNA"/>
</dbReference>
<reference evidence="6 7" key="1">
    <citation type="journal article" date="2020" name="Int. J. Syst. Evol. Microbiol.">
        <title>Paraburkholderia madseniana sp. nov., a phenolic acid-degrading bacterium isolated from acidic forest soil.</title>
        <authorList>
            <person name="Wilhelm R.C."/>
            <person name="Murphy S.J.L."/>
            <person name="Feriancek N.M."/>
            <person name="Karasz D.C."/>
            <person name="DeRito C.M."/>
            <person name="Newman J.D."/>
            <person name="Buckley D.H."/>
        </authorList>
    </citation>
    <scope>NUCLEOTIDE SEQUENCE [LARGE SCALE GENOMIC DNA]</scope>
    <source>
        <strain evidence="6 7">RP11</strain>
    </source>
</reference>
<gene>
    <name evidence="6" type="ORF">FSO04_19925</name>
</gene>
<feature type="domain" description="2Fe-2S ferredoxin-type" evidence="4">
    <location>
        <begin position="16"/>
        <end position="106"/>
    </location>
</feature>
<dbReference type="AlphaFoldDB" id="A0A6N6WC12"/>
<comment type="cofactor">
    <cofactor evidence="3">
        <name>[2Fe-2S] cluster</name>
        <dbReference type="ChEBI" id="CHEBI:190135"/>
    </cofactor>
</comment>
<dbReference type="Pfam" id="PF00175">
    <property type="entry name" value="NAD_binding_1"/>
    <property type="match status" value="1"/>
</dbReference>
<dbReference type="InterPro" id="IPR050415">
    <property type="entry name" value="MRET"/>
</dbReference>
<evidence type="ECO:0000256" key="2">
    <source>
        <dbReference type="ARBA" id="ARBA00022714"/>
    </source>
</evidence>
<keyword evidence="2" id="KW-0479">Metal-binding</keyword>
<dbReference type="GO" id="GO:0051537">
    <property type="term" value="F:2 iron, 2 sulfur cluster binding"/>
    <property type="evidence" value="ECO:0007669"/>
    <property type="project" value="UniProtKB-KW"/>
</dbReference>
<dbReference type="Proteomes" id="UP000463700">
    <property type="component" value="Unassembled WGS sequence"/>
</dbReference>
<comment type="caution">
    <text evidence="6">The sequence shown here is derived from an EMBL/GenBank/DDBJ whole genome shotgun (WGS) entry which is preliminary data.</text>
</comment>
<dbReference type="Gene3D" id="2.40.30.10">
    <property type="entry name" value="Translation factors"/>
    <property type="match status" value="1"/>
</dbReference>
<dbReference type="InterPro" id="IPR012675">
    <property type="entry name" value="Beta-grasp_dom_sf"/>
</dbReference>
<dbReference type="GO" id="GO:0016491">
    <property type="term" value="F:oxidoreductase activity"/>
    <property type="evidence" value="ECO:0007669"/>
    <property type="project" value="InterPro"/>
</dbReference>
<evidence type="ECO:0000256" key="1">
    <source>
        <dbReference type="ARBA" id="ARBA00001974"/>
    </source>
</evidence>
<protein>
    <submittedName>
        <fullName evidence="6">2Fe-2S iron-sulfur cluster binding domain-containing protein</fullName>
    </submittedName>
</protein>
<accession>A0A6N6WC12</accession>
<dbReference type="PRINTS" id="PR00410">
    <property type="entry name" value="PHEHYDRXLASE"/>
</dbReference>
<sequence length="354" mass="37916">MRNFLNSLLPRSPTKRQIRILPQGVTIDVASGQTLLEAALANGVHYPHNCTVGTCASCKTLLRQGRVREATPFGYTLSKQELDAGYILACQAFVRDDLTVVEIAPPSADLPVAESYAANIVATEPLTHDILKVTMRTDRPVNYVAGQYASVLAPGLPRSRHYSFADAPQRSGRTELAFFIRKVPGGAFTDALFSGSLAGQSLAIEAPHGSFYLRGGNAPMVCVAGGSGLAPLLSILEDARRSRIRRPCTLLFGARTQADLYMLDAIRELAGNWPDPFEFIPVLSHDSPGSPWKGARGLVSDFITAAMADGAEGYLCGPPRMIDAGIAMLVQHGVSLEAIYYDKFTDGHDGVPGG</sequence>